<gene>
    <name evidence="1" type="ORF">R1sor_021353</name>
</gene>
<dbReference type="AlphaFoldDB" id="A0ABD3GJR0"/>
<organism evidence="1 2">
    <name type="scientific">Riccia sorocarpa</name>
    <dbReference type="NCBI Taxonomy" id="122646"/>
    <lineage>
        <taxon>Eukaryota</taxon>
        <taxon>Viridiplantae</taxon>
        <taxon>Streptophyta</taxon>
        <taxon>Embryophyta</taxon>
        <taxon>Marchantiophyta</taxon>
        <taxon>Marchantiopsida</taxon>
        <taxon>Marchantiidae</taxon>
        <taxon>Marchantiales</taxon>
        <taxon>Ricciaceae</taxon>
        <taxon>Riccia</taxon>
    </lineage>
</organism>
<dbReference type="Proteomes" id="UP001633002">
    <property type="component" value="Unassembled WGS sequence"/>
</dbReference>
<comment type="caution">
    <text evidence="1">The sequence shown here is derived from an EMBL/GenBank/DDBJ whole genome shotgun (WGS) entry which is preliminary data.</text>
</comment>
<reference evidence="1 2" key="1">
    <citation type="submission" date="2024-09" db="EMBL/GenBank/DDBJ databases">
        <title>Chromosome-scale assembly of Riccia sorocarpa.</title>
        <authorList>
            <person name="Paukszto L."/>
        </authorList>
    </citation>
    <scope>NUCLEOTIDE SEQUENCE [LARGE SCALE GENOMIC DNA]</scope>
    <source>
        <strain evidence="1">LP-2024</strain>
        <tissue evidence="1">Aerial parts of the thallus</tissue>
    </source>
</reference>
<dbReference type="EMBL" id="JBJQOH010000007">
    <property type="protein sequence ID" value="KAL3678397.1"/>
    <property type="molecule type" value="Genomic_DNA"/>
</dbReference>
<proteinExistence type="predicted"/>
<protein>
    <submittedName>
        <fullName evidence="1">Uncharacterized protein</fullName>
    </submittedName>
</protein>
<accession>A0ABD3GJR0</accession>
<keyword evidence="2" id="KW-1185">Reference proteome</keyword>
<evidence type="ECO:0000313" key="1">
    <source>
        <dbReference type="EMBL" id="KAL3678397.1"/>
    </source>
</evidence>
<evidence type="ECO:0000313" key="2">
    <source>
        <dbReference type="Proteomes" id="UP001633002"/>
    </source>
</evidence>
<sequence length="113" mass="12381">MGCPKLGQVATRPATIGSFEPVVPFCFQNGGDTTLQLPTLDIHNSADHGAGDHSTCKNLPGNRKCVIKNWSSEHQRKYAEGGETMKISMARTNRVLVDRTSVWKVQLASHVFT</sequence>
<name>A0ABD3GJR0_9MARC</name>